<dbReference type="Pfam" id="PF03235">
    <property type="entry name" value="GmrSD_N"/>
    <property type="match status" value="1"/>
</dbReference>
<name>A0A3A8Q8T9_9BACT</name>
<dbReference type="EMBL" id="RAWM01000163">
    <property type="protein sequence ID" value="RKH59684.1"/>
    <property type="molecule type" value="Genomic_DNA"/>
</dbReference>
<evidence type="ECO:0000259" key="3">
    <source>
        <dbReference type="Pfam" id="PF07510"/>
    </source>
</evidence>
<sequence>MKTELLSLSKFFTENLFRIPDYQRGYSWTETQLKDFWSDLTLLAPNRAHYTGVLTLEEVNQSDFERWPDDLWIIHSKNFTPYYVVDGQQRLTTSLILIQAILEAAGPGVELNYTSSEEIRKKFIFESKDKGISRSYIFGYEKDNPSYEFLKTRIFLEPSDTHSTDEETIYTHNLEAAKAFFLEQLKGKTHGEIESIYTKITQHFLFNIYTMSPGIDVFVAFETMNNRGKPLSNLELLKNRLIFISTLITTDTTERARLRFAINESWKTAYHYLGKNRSKPLYDDQFLFIHFQLYIGRKTDRGPDNENRIYLRRRPEALYKHILLNEIFTTRNINGAVGNRFKIPLTLETIYEYAQDLKRCVKTFYEVFNPEDSNFTTEQQEVLNQISRLGWEHTEPLIIAAIHTNPSPEALTSLLKNIERYMFVRTFRPYVSEFERVDFLELATDLVSTQATVESTATSIHQTIESYINRNPVRTMSDDWSSKGHYSWDGLNYLLFEYEQDLKRYGKSPRDKISWPDFTSEDYDNDYETIEHIYPQRARDKYWTSRFSKFSQRQKRILQDSLGNLLALSRPKNSALGNLPFPIKRDGTGTTGGYIYGSYSENEAATYAEWTADSILDRGIRILNFIERRWGLPMGDTAVKTRFLGLDFVVAMAEKRNVVAATTQATPAPLPSDQALEADTPAGSNPAESQPAPSTRRN</sequence>
<dbReference type="PANTHER" id="PTHR35149:SF1">
    <property type="entry name" value="DUF5655 DOMAIN-CONTAINING PROTEIN"/>
    <property type="match status" value="1"/>
</dbReference>
<dbReference type="RefSeq" id="WP_121771705.1">
    <property type="nucleotide sequence ID" value="NZ_RAWM01000163.1"/>
</dbReference>
<dbReference type="InterPro" id="IPR004919">
    <property type="entry name" value="GmrSD_N"/>
</dbReference>
<feature type="region of interest" description="Disordered" evidence="1">
    <location>
        <begin position="662"/>
        <end position="698"/>
    </location>
</feature>
<feature type="compositionally biased region" description="Polar residues" evidence="1">
    <location>
        <begin position="682"/>
        <end position="698"/>
    </location>
</feature>
<dbReference type="OrthoDB" id="9798761at2"/>
<evidence type="ECO:0000256" key="1">
    <source>
        <dbReference type="SAM" id="MobiDB-lite"/>
    </source>
</evidence>
<dbReference type="Pfam" id="PF07510">
    <property type="entry name" value="GmrSD_C"/>
    <property type="match status" value="1"/>
</dbReference>
<comment type="caution">
    <text evidence="4">The sequence shown here is derived from an EMBL/GenBank/DDBJ whole genome shotgun (WGS) entry which is preliminary data.</text>
</comment>
<reference evidence="5" key="1">
    <citation type="submission" date="2018-09" db="EMBL/GenBank/DDBJ databases">
        <authorList>
            <person name="Livingstone P.G."/>
            <person name="Whitworth D.E."/>
        </authorList>
    </citation>
    <scope>NUCLEOTIDE SEQUENCE [LARGE SCALE GENOMIC DNA]</scope>
    <source>
        <strain evidence="5">AB047A</strain>
    </source>
</reference>
<proteinExistence type="predicted"/>
<gene>
    <name evidence="4" type="ORF">D7X96_34960</name>
</gene>
<evidence type="ECO:0000313" key="4">
    <source>
        <dbReference type="EMBL" id="RKH59684.1"/>
    </source>
</evidence>
<evidence type="ECO:0000313" key="5">
    <source>
        <dbReference type="Proteomes" id="UP000282656"/>
    </source>
</evidence>
<evidence type="ECO:0000259" key="2">
    <source>
        <dbReference type="Pfam" id="PF03235"/>
    </source>
</evidence>
<dbReference type="PANTHER" id="PTHR35149">
    <property type="entry name" value="SLL5132 PROTEIN"/>
    <property type="match status" value="1"/>
</dbReference>
<dbReference type="Proteomes" id="UP000282656">
    <property type="component" value="Unassembled WGS sequence"/>
</dbReference>
<keyword evidence="5" id="KW-1185">Reference proteome</keyword>
<dbReference type="AlphaFoldDB" id="A0A3A8Q8T9"/>
<feature type="domain" description="GmrSD restriction endonucleases C-terminal" evidence="3">
    <location>
        <begin position="477"/>
        <end position="621"/>
    </location>
</feature>
<protein>
    <submittedName>
        <fullName evidence="4">DUF262 domain-containing protein</fullName>
    </submittedName>
</protein>
<feature type="domain" description="GmrSD restriction endonucleases N-terminal" evidence="2">
    <location>
        <begin position="9"/>
        <end position="241"/>
    </location>
</feature>
<dbReference type="InterPro" id="IPR011089">
    <property type="entry name" value="GmrSD_C"/>
</dbReference>
<organism evidence="4 5">
    <name type="scientific">Corallococcus interemptor</name>
    <dbReference type="NCBI Taxonomy" id="2316720"/>
    <lineage>
        <taxon>Bacteria</taxon>
        <taxon>Pseudomonadati</taxon>
        <taxon>Myxococcota</taxon>
        <taxon>Myxococcia</taxon>
        <taxon>Myxococcales</taxon>
        <taxon>Cystobacterineae</taxon>
        <taxon>Myxococcaceae</taxon>
        <taxon>Corallococcus</taxon>
    </lineage>
</organism>
<accession>A0A3A8Q8T9</accession>